<dbReference type="Pfam" id="PF00297">
    <property type="entry name" value="Ribosomal_L3"/>
    <property type="match status" value="1"/>
</dbReference>
<dbReference type="PANTHER" id="PTHR11229">
    <property type="entry name" value="50S RIBOSOMAL PROTEIN L3"/>
    <property type="match status" value="1"/>
</dbReference>
<dbReference type="HAMAP" id="MF_01325_B">
    <property type="entry name" value="Ribosomal_uL3_B"/>
    <property type="match status" value="1"/>
</dbReference>
<comment type="subunit">
    <text evidence="7">Part of the 50S ribosomal subunit. Forms a cluster with proteins L14 and L19.</text>
</comment>
<dbReference type="GO" id="GO:0019843">
    <property type="term" value="F:rRNA binding"/>
    <property type="evidence" value="ECO:0007669"/>
    <property type="project" value="UniProtKB-UniRule"/>
</dbReference>
<accession>A0A1G2P2B7</accession>
<evidence type="ECO:0000256" key="5">
    <source>
        <dbReference type="ARBA" id="ARBA00023274"/>
    </source>
</evidence>
<comment type="similarity">
    <text evidence="1 7">Belongs to the universal ribosomal protein uL3 family.</text>
</comment>
<sequence>MKFILGTKQNMTQIFDDEGRVFPVTVISALPSTVVQVKNMDKDGYEAVQIGYGNKNPKKINKPIQGHVKGLGNFSTFREYKNGSTKHAVGDKIDLTIFNEGEAITVTGISKGKGFQGTVKRHGFAGGSRTHGQKHSEREPGAIGGGGGRAGGRVVKGMRMSGRMGGDRVSVKNLKIVKIDKENSTVYVKGAVPGRRGTLLEIRA</sequence>
<keyword evidence="5 7" id="KW-0687">Ribonucleoprotein</keyword>
<dbReference type="Gene3D" id="3.30.160.810">
    <property type="match status" value="1"/>
</dbReference>
<dbReference type="InterPro" id="IPR019927">
    <property type="entry name" value="Ribosomal_uL3_bac/org-type"/>
</dbReference>
<evidence type="ECO:0000256" key="6">
    <source>
        <dbReference type="ARBA" id="ARBA00035243"/>
    </source>
</evidence>
<evidence type="ECO:0000256" key="3">
    <source>
        <dbReference type="ARBA" id="ARBA00022884"/>
    </source>
</evidence>
<dbReference type="GO" id="GO:0022625">
    <property type="term" value="C:cytosolic large ribosomal subunit"/>
    <property type="evidence" value="ECO:0007669"/>
    <property type="project" value="TreeGrafter"/>
</dbReference>
<keyword evidence="4 7" id="KW-0689">Ribosomal protein</keyword>
<feature type="compositionally biased region" description="Gly residues" evidence="8">
    <location>
        <begin position="142"/>
        <end position="151"/>
    </location>
</feature>
<evidence type="ECO:0000313" key="9">
    <source>
        <dbReference type="EMBL" id="OHA42470.1"/>
    </source>
</evidence>
<keyword evidence="3 7" id="KW-0694">RNA-binding</keyword>
<dbReference type="InterPro" id="IPR000597">
    <property type="entry name" value="Ribosomal_uL3"/>
</dbReference>
<comment type="caution">
    <text evidence="9">The sequence shown here is derived from an EMBL/GenBank/DDBJ whole genome shotgun (WGS) entry which is preliminary data.</text>
</comment>
<feature type="region of interest" description="Disordered" evidence="8">
    <location>
        <begin position="124"/>
        <end position="154"/>
    </location>
</feature>
<dbReference type="NCBIfam" id="TIGR03625">
    <property type="entry name" value="L3_bact"/>
    <property type="match status" value="1"/>
</dbReference>
<dbReference type="SUPFAM" id="SSF50447">
    <property type="entry name" value="Translation proteins"/>
    <property type="match status" value="1"/>
</dbReference>
<evidence type="ECO:0000256" key="2">
    <source>
        <dbReference type="ARBA" id="ARBA00022730"/>
    </source>
</evidence>
<dbReference type="FunFam" id="2.40.30.10:FF:000004">
    <property type="entry name" value="50S ribosomal protein L3"/>
    <property type="match status" value="1"/>
</dbReference>
<dbReference type="AlphaFoldDB" id="A0A1G2P2B7"/>
<keyword evidence="2 7" id="KW-0699">rRNA-binding</keyword>
<proteinExistence type="inferred from homology"/>
<evidence type="ECO:0000256" key="8">
    <source>
        <dbReference type="SAM" id="MobiDB-lite"/>
    </source>
</evidence>
<comment type="function">
    <text evidence="7">One of the primary rRNA binding proteins, it binds directly near the 3'-end of the 23S rRNA, where it nucleates assembly of the 50S subunit.</text>
</comment>
<dbReference type="PANTHER" id="PTHR11229:SF16">
    <property type="entry name" value="LARGE RIBOSOMAL SUBUNIT PROTEIN UL3C"/>
    <property type="match status" value="1"/>
</dbReference>
<evidence type="ECO:0000313" key="10">
    <source>
        <dbReference type="Proteomes" id="UP000177269"/>
    </source>
</evidence>
<dbReference type="GO" id="GO:0006412">
    <property type="term" value="P:translation"/>
    <property type="evidence" value="ECO:0007669"/>
    <property type="project" value="UniProtKB-UniRule"/>
</dbReference>
<organism evidence="9 10">
    <name type="scientific">Candidatus Taylorbacteria bacterium RIFCSPLOWO2_12_FULL_43_20</name>
    <dbReference type="NCBI Taxonomy" id="1802332"/>
    <lineage>
        <taxon>Bacteria</taxon>
        <taxon>Candidatus Tayloriibacteriota</taxon>
    </lineage>
</organism>
<gene>
    <name evidence="7" type="primary">rplC</name>
    <name evidence="9" type="ORF">A3G52_04650</name>
</gene>
<evidence type="ECO:0000256" key="7">
    <source>
        <dbReference type="HAMAP-Rule" id="MF_01325"/>
    </source>
</evidence>
<dbReference type="GO" id="GO:0003735">
    <property type="term" value="F:structural constituent of ribosome"/>
    <property type="evidence" value="ECO:0007669"/>
    <property type="project" value="UniProtKB-UniRule"/>
</dbReference>
<dbReference type="Gene3D" id="2.40.30.10">
    <property type="entry name" value="Translation factors"/>
    <property type="match status" value="1"/>
</dbReference>
<dbReference type="InterPro" id="IPR009000">
    <property type="entry name" value="Transl_B-barrel_sf"/>
</dbReference>
<evidence type="ECO:0000256" key="4">
    <source>
        <dbReference type="ARBA" id="ARBA00022980"/>
    </source>
</evidence>
<name>A0A1G2P2B7_9BACT</name>
<reference evidence="9 10" key="1">
    <citation type="journal article" date="2016" name="Nat. Commun.">
        <title>Thousands of microbial genomes shed light on interconnected biogeochemical processes in an aquifer system.</title>
        <authorList>
            <person name="Anantharaman K."/>
            <person name="Brown C.T."/>
            <person name="Hug L.A."/>
            <person name="Sharon I."/>
            <person name="Castelle C.J."/>
            <person name="Probst A.J."/>
            <person name="Thomas B.C."/>
            <person name="Singh A."/>
            <person name="Wilkins M.J."/>
            <person name="Karaoz U."/>
            <person name="Brodie E.L."/>
            <person name="Williams K.H."/>
            <person name="Hubbard S.S."/>
            <person name="Banfield J.F."/>
        </authorList>
    </citation>
    <scope>NUCLEOTIDE SEQUENCE [LARGE SCALE GENOMIC DNA]</scope>
</reference>
<dbReference type="EMBL" id="MHSK01000011">
    <property type="protein sequence ID" value="OHA42470.1"/>
    <property type="molecule type" value="Genomic_DNA"/>
</dbReference>
<protein>
    <recommendedName>
        <fullName evidence="6 7">Large ribosomal subunit protein uL3</fullName>
    </recommendedName>
</protein>
<dbReference type="Proteomes" id="UP000177269">
    <property type="component" value="Unassembled WGS sequence"/>
</dbReference>
<evidence type="ECO:0000256" key="1">
    <source>
        <dbReference type="ARBA" id="ARBA00006540"/>
    </source>
</evidence>